<name>A0A8S4QTS8_9NEOP</name>
<feature type="region of interest" description="Disordered" evidence="1">
    <location>
        <begin position="49"/>
        <end position="68"/>
    </location>
</feature>
<comment type="caution">
    <text evidence="2">The sequence shown here is derived from an EMBL/GenBank/DDBJ whole genome shotgun (WGS) entry which is preliminary data.</text>
</comment>
<keyword evidence="3" id="KW-1185">Reference proteome</keyword>
<gene>
    <name evidence="2" type="primary">jg208</name>
    <name evidence="2" type="ORF">PAEG_LOCUS6498</name>
</gene>
<evidence type="ECO:0000313" key="2">
    <source>
        <dbReference type="EMBL" id="CAH2219569.1"/>
    </source>
</evidence>
<evidence type="ECO:0000256" key="1">
    <source>
        <dbReference type="SAM" id="MobiDB-lite"/>
    </source>
</evidence>
<dbReference type="AlphaFoldDB" id="A0A8S4QTS8"/>
<proteinExistence type="predicted"/>
<accession>A0A8S4QTS8</accession>
<dbReference type="EMBL" id="CAKXAJ010019945">
    <property type="protein sequence ID" value="CAH2219569.1"/>
    <property type="molecule type" value="Genomic_DNA"/>
</dbReference>
<reference evidence="2" key="1">
    <citation type="submission" date="2022-03" db="EMBL/GenBank/DDBJ databases">
        <authorList>
            <person name="Lindestad O."/>
        </authorList>
    </citation>
    <scope>NUCLEOTIDE SEQUENCE</scope>
</reference>
<protein>
    <submittedName>
        <fullName evidence="2">Jg208 protein</fullName>
    </submittedName>
</protein>
<feature type="non-terminal residue" evidence="2">
    <location>
        <position position="1"/>
    </location>
</feature>
<sequence>FTDERLTAITPDGTWENGSWKGIPEPCGANQKRRYKALRTLPRYKYQPRRDTDLCSPRHEDAKTQLSL</sequence>
<organism evidence="2 3">
    <name type="scientific">Pararge aegeria aegeria</name>
    <dbReference type="NCBI Taxonomy" id="348720"/>
    <lineage>
        <taxon>Eukaryota</taxon>
        <taxon>Metazoa</taxon>
        <taxon>Ecdysozoa</taxon>
        <taxon>Arthropoda</taxon>
        <taxon>Hexapoda</taxon>
        <taxon>Insecta</taxon>
        <taxon>Pterygota</taxon>
        <taxon>Neoptera</taxon>
        <taxon>Endopterygota</taxon>
        <taxon>Lepidoptera</taxon>
        <taxon>Glossata</taxon>
        <taxon>Ditrysia</taxon>
        <taxon>Papilionoidea</taxon>
        <taxon>Nymphalidae</taxon>
        <taxon>Satyrinae</taxon>
        <taxon>Satyrini</taxon>
        <taxon>Parargina</taxon>
        <taxon>Pararge</taxon>
    </lineage>
</organism>
<evidence type="ECO:0000313" key="3">
    <source>
        <dbReference type="Proteomes" id="UP000838756"/>
    </source>
</evidence>
<dbReference type="Proteomes" id="UP000838756">
    <property type="component" value="Unassembled WGS sequence"/>
</dbReference>